<dbReference type="PANTHER" id="PTHR33121:SF70">
    <property type="entry name" value="SIGNALING PROTEIN YKOW"/>
    <property type="match status" value="1"/>
</dbReference>
<feature type="domain" description="EAL" evidence="1">
    <location>
        <begin position="232"/>
        <end position="487"/>
    </location>
</feature>
<evidence type="ECO:0000259" key="1">
    <source>
        <dbReference type="PROSITE" id="PS50883"/>
    </source>
</evidence>
<dbReference type="InterPro" id="IPR000160">
    <property type="entry name" value="GGDEF_dom"/>
</dbReference>
<accession>A0A3S8U5D7</accession>
<dbReference type="PANTHER" id="PTHR33121">
    <property type="entry name" value="CYCLIC DI-GMP PHOSPHODIESTERASE PDEF"/>
    <property type="match status" value="1"/>
</dbReference>
<dbReference type="Gene3D" id="3.30.70.270">
    <property type="match status" value="1"/>
</dbReference>
<protein>
    <submittedName>
        <fullName evidence="3">GGDEF domain-containing protein</fullName>
    </submittedName>
</protein>
<dbReference type="Pfam" id="PF00990">
    <property type="entry name" value="GGDEF"/>
    <property type="match status" value="1"/>
</dbReference>
<dbReference type="Pfam" id="PF00563">
    <property type="entry name" value="EAL"/>
    <property type="match status" value="1"/>
</dbReference>
<dbReference type="InterPro" id="IPR029787">
    <property type="entry name" value="Nucleotide_cyclase"/>
</dbReference>
<dbReference type="InterPro" id="IPR050706">
    <property type="entry name" value="Cyclic-di-GMP_PDE-like"/>
</dbReference>
<organism evidence="3 4">
    <name type="scientific">Tabrizicola piscis</name>
    <dbReference type="NCBI Taxonomy" id="2494374"/>
    <lineage>
        <taxon>Bacteria</taxon>
        <taxon>Pseudomonadati</taxon>
        <taxon>Pseudomonadota</taxon>
        <taxon>Alphaproteobacteria</taxon>
        <taxon>Rhodobacterales</taxon>
        <taxon>Paracoccaceae</taxon>
        <taxon>Tabrizicola</taxon>
    </lineage>
</organism>
<keyword evidence="4" id="KW-1185">Reference proteome</keyword>
<evidence type="ECO:0000259" key="2">
    <source>
        <dbReference type="PROSITE" id="PS50887"/>
    </source>
</evidence>
<feature type="domain" description="GGDEF" evidence="2">
    <location>
        <begin position="87"/>
        <end position="223"/>
    </location>
</feature>
<dbReference type="PROSITE" id="PS50883">
    <property type="entry name" value="EAL"/>
    <property type="match status" value="1"/>
</dbReference>
<dbReference type="AlphaFoldDB" id="A0A3S8U5D7"/>
<dbReference type="SUPFAM" id="SSF55073">
    <property type="entry name" value="Nucleotide cyclase"/>
    <property type="match status" value="1"/>
</dbReference>
<proteinExistence type="predicted"/>
<dbReference type="SUPFAM" id="SSF141868">
    <property type="entry name" value="EAL domain-like"/>
    <property type="match status" value="1"/>
</dbReference>
<dbReference type="SMART" id="SM00267">
    <property type="entry name" value="GGDEF"/>
    <property type="match status" value="1"/>
</dbReference>
<dbReference type="CDD" id="cd01948">
    <property type="entry name" value="EAL"/>
    <property type="match status" value="1"/>
</dbReference>
<dbReference type="Proteomes" id="UP000282002">
    <property type="component" value="Chromosome"/>
</dbReference>
<dbReference type="InterPro" id="IPR035919">
    <property type="entry name" value="EAL_sf"/>
</dbReference>
<name>A0A3S8U5D7_9RHOB</name>
<evidence type="ECO:0000313" key="3">
    <source>
        <dbReference type="EMBL" id="AZL58750.1"/>
    </source>
</evidence>
<dbReference type="InterPro" id="IPR001633">
    <property type="entry name" value="EAL_dom"/>
</dbReference>
<dbReference type="SMART" id="SM00052">
    <property type="entry name" value="EAL"/>
    <property type="match status" value="1"/>
</dbReference>
<dbReference type="KEGG" id="taw:EI545_07810"/>
<dbReference type="GO" id="GO:0071111">
    <property type="term" value="F:cyclic-guanylate-specific phosphodiesterase activity"/>
    <property type="evidence" value="ECO:0007669"/>
    <property type="project" value="InterPro"/>
</dbReference>
<reference evidence="3 4" key="1">
    <citation type="submission" date="2018-12" db="EMBL/GenBank/DDBJ databases">
        <title>Complete genome sequencing of Tabrizicola sp. K13M18.</title>
        <authorList>
            <person name="Bae J.-W."/>
        </authorList>
    </citation>
    <scope>NUCLEOTIDE SEQUENCE [LARGE SCALE GENOMIC DNA]</scope>
    <source>
        <strain evidence="3 4">K13M18</strain>
    </source>
</reference>
<dbReference type="InterPro" id="IPR043128">
    <property type="entry name" value="Rev_trsase/Diguanyl_cyclase"/>
</dbReference>
<dbReference type="Gene3D" id="3.20.20.450">
    <property type="entry name" value="EAL domain"/>
    <property type="match status" value="1"/>
</dbReference>
<dbReference type="EMBL" id="CP034328">
    <property type="protein sequence ID" value="AZL58750.1"/>
    <property type="molecule type" value="Genomic_DNA"/>
</dbReference>
<dbReference type="OrthoDB" id="9814202at2"/>
<evidence type="ECO:0000313" key="4">
    <source>
        <dbReference type="Proteomes" id="UP000282002"/>
    </source>
</evidence>
<gene>
    <name evidence="3" type="ORF">EI545_07810</name>
</gene>
<sequence length="501" mass="54406">MRGAGMPPGLRWLIRIGWRPEVVVLLPAVAVAVLWVGGEVALVALAAGLPLAFALSRRLWPQAAVSVSDHVIDRLDGALRDTSQGARQTGCFVVQFDDLSWLCDRHGRSRQSEILAASVARIRGAMRPGDMLFPLEDGSLVVALAATQRLDLEVMVRIAGRLQMVVQQPLVLTEGSAQVTCCIGFCHARQLAVGGGRNLLEAAQIAVDEARRHGPGVIRAYSADLAQQRALRDSLRTSFAAAIAAGQIRAHFQPQLSTDSGEVSGMEALARWHHPEQGCLPPGKFLPALEGTDLMELLTREMLSQSLEAMAAWDKAGLRVPQVAVNFAADDLRDPQLPERLNWALDAHDLAPSRLTVEVLESVVAGEADDIVVRNIARIAQLGCGVDLDDFGTGNASITSIRRFALQRLKIDRSFVRDIDTDRGQQKLVTAILSLAEKLGLDTLAEGVESRGEHAMLAQLGCGHVQGYMIARPMPFEDVAPWLLRHRENLARALRIDVRAK</sequence>
<dbReference type="PROSITE" id="PS50887">
    <property type="entry name" value="GGDEF"/>
    <property type="match status" value="1"/>
</dbReference>